<feature type="compositionally biased region" description="Basic and acidic residues" evidence="1">
    <location>
        <begin position="45"/>
        <end position="81"/>
    </location>
</feature>
<gene>
    <name evidence="2" type="ORF">LSALG_LOCUS27242</name>
</gene>
<proteinExistence type="predicted"/>
<dbReference type="EMBL" id="OX465081">
    <property type="protein sequence ID" value="CAI9287907.1"/>
    <property type="molecule type" value="Genomic_DNA"/>
</dbReference>
<reference evidence="2" key="1">
    <citation type="submission" date="2023-04" db="EMBL/GenBank/DDBJ databases">
        <authorList>
            <person name="Vijverberg K."/>
            <person name="Xiong W."/>
            <person name="Schranz E."/>
        </authorList>
    </citation>
    <scope>NUCLEOTIDE SEQUENCE</scope>
</reference>
<organism evidence="2 3">
    <name type="scientific">Lactuca saligna</name>
    <name type="common">Willowleaf lettuce</name>
    <dbReference type="NCBI Taxonomy" id="75948"/>
    <lineage>
        <taxon>Eukaryota</taxon>
        <taxon>Viridiplantae</taxon>
        <taxon>Streptophyta</taxon>
        <taxon>Embryophyta</taxon>
        <taxon>Tracheophyta</taxon>
        <taxon>Spermatophyta</taxon>
        <taxon>Magnoliopsida</taxon>
        <taxon>eudicotyledons</taxon>
        <taxon>Gunneridae</taxon>
        <taxon>Pentapetalae</taxon>
        <taxon>asterids</taxon>
        <taxon>campanulids</taxon>
        <taxon>Asterales</taxon>
        <taxon>Asteraceae</taxon>
        <taxon>Cichorioideae</taxon>
        <taxon>Cichorieae</taxon>
        <taxon>Lactucinae</taxon>
        <taxon>Lactuca</taxon>
    </lineage>
</organism>
<keyword evidence="3" id="KW-1185">Reference proteome</keyword>
<evidence type="ECO:0000313" key="3">
    <source>
        <dbReference type="Proteomes" id="UP001177003"/>
    </source>
</evidence>
<accession>A0AA36EA67</accession>
<evidence type="ECO:0000256" key="1">
    <source>
        <dbReference type="SAM" id="MobiDB-lite"/>
    </source>
</evidence>
<name>A0AA36EA67_LACSI</name>
<protein>
    <submittedName>
        <fullName evidence="2">Uncharacterized protein</fullName>
    </submittedName>
</protein>
<dbReference type="Proteomes" id="UP001177003">
    <property type="component" value="Chromosome 5"/>
</dbReference>
<sequence length="197" mass="22741">MLASLRKAQTYARNSESNSGYFRKRGFFETRGEEEENLKNPSGQKDNEASGSGKDKGKIVSEKYTDENPKMTESERAVRKKKDKELDELNALMKKLDAKEAEVKNSKLILENQKTVFLYAKPQYESWSLKRIMGLKVGLLVQRKDFLNVHLKGFQGANHVLHEFTLADLPFVNPYDWISLFYIVAKDVNKYDPICEH</sequence>
<feature type="region of interest" description="Disordered" evidence="1">
    <location>
        <begin position="1"/>
        <end position="81"/>
    </location>
</feature>
<dbReference type="AlphaFoldDB" id="A0AA36EA67"/>
<feature type="compositionally biased region" description="Polar residues" evidence="1">
    <location>
        <begin position="11"/>
        <end position="20"/>
    </location>
</feature>
<evidence type="ECO:0000313" key="2">
    <source>
        <dbReference type="EMBL" id="CAI9287907.1"/>
    </source>
</evidence>